<dbReference type="AlphaFoldDB" id="A0A8J6U755"/>
<feature type="signal peptide" evidence="1">
    <location>
        <begin position="1"/>
        <end position="20"/>
    </location>
</feature>
<evidence type="ECO:0000256" key="1">
    <source>
        <dbReference type="SAM" id="SignalP"/>
    </source>
</evidence>
<feature type="chain" id="PRO_5035293577" evidence="1">
    <location>
        <begin position="21"/>
        <end position="202"/>
    </location>
</feature>
<accession>A0A8J6U755</accession>
<sequence length="202" mass="21732">MKTVMILLIALIFFSSCESDDPPATLDVNSFQISGNTYNTGHGYLLLDDGPNFTNGFGLGFLNGIMIDDNINGASIETTTTHGVALWVDLSTTPSISEQDVTNQIISNTTYNLNEETTAIINITNYTNTHTYNGSTYGEPDEPGATTYETGATGNGTVTINSFSVNLTSRTGTIDCTYAFMDNNGVNITGNYMGSFDIINEF</sequence>
<dbReference type="EMBL" id="JACVXB010000001">
    <property type="protein sequence ID" value="MBD0831405.1"/>
    <property type="molecule type" value="Genomic_DNA"/>
</dbReference>
<evidence type="ECO:0000313" key="2">
    <source>
        <dbReference type="EMBL" id="MBD0831405.1"/>
    </source>
</evidence>
<keyword evidence="1" id="KW-0732">Signal</keyword>
<reference evidence="2 3" key="1">
    <citation type="submission" date="2020-09" db="EMBL/GenBank/DDBJ databases">
        <title>TT11 complete genome.</title>
        <authorList>
            <person name="Wu Z."/>
        </authorList>
    </citation>
    <scope>NUCLEOTIDE SEQUENCE [LARGE SCALE GENOMIC DNA]</scope>
    <source>
        <strain evidence="2 3">TT11</strain>
    </source>
</reference>
<keyword evidence="3" id="KW-1185">Reference proteome</keyword>
<dbReference type="RefSeq" id="WP_188229165.1">
    <property type="nucleotide sequence ID" value="NZ_JACVXB010000001.1"/>
</dbReference>
<evidence type="ECO:0000313" key="3">
    <source>
        <dbReference type="Proteomes" id="UP000600588"/>
    </source>
</evidence>
<comment type="caution">
    <text evidence="2">The sequence shown here is derived from an EMBL/GenBank/DDBJ whole genome shotgun (WGS) entry which is preliminary data.</text>
</comment>
<dbReference type="Proteomes" id="UP000600588">
    <property type="component" value="Unassembled WGS sequence"/>
</dbReference>
<proteinExistence type="predicted"/>
<protein>
    <submittedName>
        <fullName evidence="2">Uncharacterized protein</fullName>
    </submittedName>
</protein>
<dbReference type="PROSITE" id="PS51257">
    <property type="entry name" value="PROKAR_LIPOPROTEIN"/>
    <property type="match status" value="1"/>
</dbReference>
<organism evidence="2 3">
    <name type="scientific">Aestuariibaculum sediminum</name>
    <dbReference type="NCBI Taxonomy" id="2770637"/>
    <lineage>
        <taxon>Bacteria</taxon>
        <taxon>Pseudomonadati</taxon>
        <taxon>Bacteroidota</taxon>
        <taxon>Flavobacteriia</taxon>
        <taxon>Flavobacteriales</taxon>
        <taxon>Flavobacteriaceae</taxon>
    </lineage>
</organism>
<name>A0A8J6U755_9FLAO</name>
<gene>
    <name evidence="2" type="ORF">ICJ83_04585</name>
</gene>